<accession>A0A947D857</accession>
<dbReference type="CDD" id="cd12164">
    <property type="entry name" value="GDH_like_2"/>
    <property type="match status" value="1"/>
</dbReference>
<dbReference type="Pfam" id="PF02826">
    <property type="entry name" value="2-Hacid_dh_C"/>
    <property type="match status" value="1"/>
</dbReference>
<comment type="caution">
    <text evidence="4">The sequence shown here is derived from an EMBL/GenBank/DDBJ whole genome shotgun (WGS) entry which is preliminary data.</text>
</comment>
<proteinExistence type="predicted"/>
<dbReference type="PANTHER" id="PTHR43333">
    <property type="entry name" value="2-HACID_DH_C DOMAIN-CONTAINING PROTEIN"/>
    <property type="match status" value="1"/>
</dbReference>
<evidence type="ECO:0000313" key="4">
    <source>
        <dbReference type="EMBL" id="MBT9291296.1"/>
    </source>
</evidence>
<dbReference type="SUPFAM" id="SSF51735">
    <property type="entry name" value="NAD(P)-binding Rossmann-fold domains"/>
    <property type="match status" value="1"/>
</dbReference>
<dbReference type="EMBL" id="JAHHZF010000008">
    <property type="protein sequence ID" value="MBT9291296.1"/>
    <property type="molecule type" value="Genomic_DNA"/>
</dbReference>
<feature type="domain" description="D-isomer specific 2-hydroxyacid dehydrogenase NAD-binding" evidence="3">
    <location>
        <begin position="105"/>
        <end position="281"/>
    </location>
</feature>
<dbReference type="InterPro" id="IPR006140">
    <property type="entry name" value="D-isomer_DH_NAD-bd"/>
</dbReference>
<keyword evidence="5" id="KW-1185">Reference proteome</keyword>
<name>A0A947D857_9HYPH</name>
<evidence type="ECO:0000256" key="2">
    <source>
        <dbReference type="ARBA" id="ARBA00023027"/>
    </source>
</evidence>
<organism evidence="4 5">
    <name type="scientific">Prosthecodimorpha staleyi</name>
    <dbReference type="NCBI Taxonomy" id="2840188"/>
    <lineage>
        <taxon>Bacteria</taxon>
        <taxon>Pseudomonadati</taxon>
        <taxon>Pseudomonadota</taxon>
        <taxon>Alphaproteobacteria</taxon>
        <taxon>Hyphomicrobiales</taxon>
        <taxon>Ancalomicrobiaceae</taxon>
        <taxon>Prosthecodimorpha</taxon>
    </lineage>
</organism>
<dbReference type="GO" id="GO:0016491">
    <property type="term" value="F:oxidoreductase activity"/>
    <property type="evidence" value="ECO:0007669"/>
    <property type="project" value="UniProtKB-KW"/>
</dbReference>
<dbReference type="Gene3D" id="3.40.50.720">
    <property type="entry name" value="NAD(P)-binding Rossmann-like Domain"/>
    <property type="match status" value="2"/>
</dbReference>
<evidence type="ECO:0000313" key="5">
    <source>
        <dbReference type="Proteomes" id="UP000766595"/>
    </source>
</evidence>
<dbReference type="PANTHER" id="PTHR43333:SF1">
    <property type="entry name" value="D-ISOMER SPECIFIC 2-HYDROXYACID DEHYDROGENASE NAD-BINDING DOMAIN-CONTAINING PROTEIN"/>
    <property type="match status" value="1"/>
</dbReference>
<gene>
    <name evidence="4" type="ORF">KL771_17650</name>
</gene>
<keyword evidence="1" id="KW-0560">Oxidoreductase</keyword>
<dbReference type="AlphaFoldDB" id="A0A947D857"/>
<evidence type="ECO:0000256" key="1">
    <source>
        <dbReference type="ARBA" id="ARBA00023002"/>
    </source>
</evidence>
<dbReference type="GO" id="GO:0051287">
    <property type="term" value="F:NAD binding"/>
    <property type="evidence" value="ECO:0007669"/>
    <property type="project" value="InterPro"/>
</dbReference>
<dbReference type="Proteomes" id="UP000766595">
    <property type="component" value="Unassembled WGS sequence"/>
</dbReference>
<dbReference type="InterPro" id="IPR036291">
    <property type="entry name" value="NAD(P)-bd_dom_sf"/>
</dbReference>
<sequence length="316" mass="33939">MLPMSLLVAINGWSPDEWIARFQRETPSIPIVDARTAFDPASIRYAAVWKPTPGLLAGLPNLAAIFNLGAGVDALLGDPTLPSAPVVRVVDPDLTGRMTEYVVLHCLDRLRRGDRHRAAQARREWLADYQPAAPDVRIGIMGMGVLGRDASAVLARLGFRVAGWSRRGEAVPGVGTFAGAEGLKPFLARTDILVVLLPLTPDTRGILDRGLFAGLARDGALGGPILINAGRGGLQVEADILAALDDGTLAHAVLDVFETEPLPTESPFWAHPKVTVTPHNAADSDPQHICRYTLDQIGRLERGLPLENVVDRKTGY</sequence>
<evidence type="ECO:0000259" key="3">
    <source>
        <dbReference type="Pfam" id="PF02826"/>
    </source>
</evidence>
<protein>
    <submittedName>
        <fullName evidence="4">Glyoxylate/hydroxypyruvate reductase A</fullName>
    </submittedName>
</protein>
<keyword evidence="2" id="KW-0520">NAD</keyword>
<reference evidence="4 5" key="1">
    <citation type="submission" date="2021-06" db="EMBL/GenBank/DDBJ databases">
        <authorList>
            <person name="Grouzdev D.S."/>
            <person name="Koziaeva V."/>
        </authorList>
    </citation>
    <scope>NUCLEOTIDE SEQUENCE [LARGE SCALE GENOMIC DNA]</scope>
    <source>
        <strain evidence="4 5">22</strain>
    </source>
</reference>